<dbReference type="AlphaFoldDB" id="A0A8J5XGU6"/>
<organism evidence="3 4">
    <name type="scientific">Diacronema lutheri</name>
    <name type="common">Unicellular marine alga</name>
    <name type="synonym">Monochrysis lutheri</name>
    <dbReference type="NCBI Taxonomy" id="2081491"/>
    <lineage>
        <taxon>Eukaryota</taxon>
        <taxon>Haptista</taxon>
        <taxon>Haptophyta</taxon>
        <taxon>Pavlovophyceae</taxon>
        <taxon>Pavlovales</taxon>
        <taxon>Pavlovaceae</taxon>
        <taxon>Diacronema</taxon>
    </lineage>
</organism>
<feature type="compositionally biased region" description="Low complexity" evidence="1">
    <location>
        <begin position="22"/>
        <end position="31"/>
    </location>
</feature>
<keyword evidence="4" id="KW-1185">Reference proteome</keyword>
<evidence type="ECO:0000256" key="1">
    <source>
        <dbReference type="SAM" id="MobiDB-lite"/>
    </source>
</evidence>
<evidence type="ECO:0000313" key="3">
    <source>
        <dbReference type="EMBL" id="KAG8460712.1"/>
    </source>
</evidence>
<dbReference type="EMBL" id="JAGTXO010000030">
    <property type="protein sequence ID" value="KAG8460712.1"/>
    <property type="molecule type" value="Genomic_DNA"/>
</dbReference>
<proteinExistence type="predicted"/>
<protein>
    <recommendedName>
        <fullName evidence="2">Rubisco LSMT substrate-binding domain-containing protein</fullName>
    </recommendedName>
</protein>
<feature type="compositionally biased region" description="Pro residues" evidence="1">
    <location>
        <begin position="12"/>
        <end position="21"/>
    </location>
</feature>
<reference evidence="3" key="1">
    <citation type="submission" date="2021-05" db="EMBL/GenBank/DDBJ databases">
        <title>The genome of the haptophyte Pavlova lutheri (Diacronema luteri, Pavlovales) - a model for lipid biosynthesis in eukaryotic algae.</title>
        <authorList>
            <person name="Hulatt C.J."/>
            <person name="Posewitz M.C."/>
        </authorList>
    </citation>
    <scope>NUCLEOTIDE SEQUENCE</scope>
    <source>
        <strain evidence="3">NIVA-4/92</strain>
    </source>
</reference>
<feature type="region of interest" description="Disordered" evidence="1">
    <location>
        <begin position="198"/>
        <end position="227"/>
    </location>
</feature>
<feature type="domain" description="Rubisco LSMT substrate-binding" evidence="2">
    <location>
        <begin position="53"/>
        <end position="136"/>
    </location>
</feature>
<dbReference type="Proteomes" id="UP000751190">
    <property type="component" value="Unassembled WGS sequence"/>
</dbReference>
<sequence>MQPNPHDAFTLPLPPTPPPPTVTATAGTAEPRSNPYPPTAGTDAHALERARRQALLACGLGAASCVLTAAEPLEAGGGGAPARFELPWRVLTFARVAVMDEGELRAHWHVLSGDALSAANERRALRWLGEQCARVLRLAGAADALVPARPDAPAGGNAARMLGVWREALLWLLRAYRAEALARLDALAEAPVAPIAARPRRGAKRERERERGEGVVGCASSGVPCVE</sequence>
<comment type="caution">
    <text evidence="3">The sequence shown here is derived from an EMBL/GenBank/DDBJ whole genome shotgun (WGS) entry which is preliminary data.</text>
</comment>
<feature type="region of interest" description="Disordered" evidence="1">
    <location>
        <begin position="1"/>
        <end position="42"/>
    </location>
</feature>
<evidence type="ECO:0000259" key="2">
    <source>
        <dbReference type="Pfam" id="PF09273"/>
    </source>
</evidence>
<gene>
    <name evidence="3" type="ORF">KFE25_010767</name>
</gene>
<evidence type="ECO:0000313" key="4">
    <source>
        <dbReference type="Proteomes" id="UP000751190"/>
    </source>
</evidence>
<accession>A0A8J5XGU6</accession>
<dbReference type="InterPro" id="IPR015353">
    <property type="entry name" value="Rubisco_LSMT_subst-bd"/>
</dbReference>
<dbReference type="Pfam" id="PF09273">
    <property type="entry name" value="Rubis-subs-bind"/>
    <property type="match status" value="1"/>
</dbReference>
<name>A0A8J5XGU6_DIALT</name>